<dbReference type="Proteomes" id="UP001164963">
    <property type="component" value="Chromosome"/>
</dbReference>
<dbReference type="InterPro" id="IPR036514">
    <property type="entry name" value="SGNH_hydro_sf"/>
</dbReference>
<dbReference type="InterPro" id="IPR036412">
    <property type="entry name" value="HAD-like_sf"/>
</dbReference>
<dbReference type="Gene3D" id="3.40.50.1000">
    <property type="entry name" value="HAD superfamily/HAD-like"/>
    <property type="match status" value="1"/>
</dbReference>
<protein>
    <submittedName>
        <fullName evidence="2">HAD-IIIC family phosphatase</fullName>
    </submittedName>
</protein>
<keyword evidence="3" id="KW-1185">Reference proteome</keyword>
<dbReference type="SUPFAM" id="SSF56784">
    <property type="entry name" value="HAD-like"/>
    <property type="match status" value="1"/>
</dbReference>
<dbReference type="InterPro" id="IPR010037">
    <property type="entry name" value="FkbH_domain"/>
</dbReference>
<name>A0ABY6Q246_9ACTN</name>
<dbReference type="Gene3D" id="3.40.630.30">
    <property type="match status" value="1"/>
</dbReference>
<feature type="compositionally biased region" description="Low complexity" evidence="1">
    <location>
        <begin position="611"/>
        <end position="638"/>
    </location>
</feature>
<feature type="compositionally biased region" description="Basic and acidic residues" evidence="1">
    <location>
        <begin position="532"/>
        <end position="550"/>
    </location>
</feature>
<dbReference type="InterPro" id="IPR010033">
    <property type="entry name" value="HAD_SF_ppase_IIIC"/>
</dbReference>
<sequence>MNPAHRSPEPIRIRLASTFTATPLADVLEFWGDELGWELEPAFAPYGQVFQELLATRDEPECPRPAARVLLLRLDDWLSEGTRLSDAVTDLAAAVRTTAAHSGDPVVVLLCPSPPGGAPEAVRAAEELLVTALRGVPRVQVVPSAQVLSGFPESGWHAPYTDRLGAVPYTESGFAALGTAVARALHAWVAPRPKVIAVDCDNTLWDGEIAEGGITVPPARRELQRMLVDQTRAGRLVCLCTRNDEADVLGVLRDHPDMVLRPEHVIAVRANWRPKSENLRSLAAELDLGLDTFLFLDDDPLQVAEVRAAAPEATALHLPADAGAAAAFLGHCWPLDAPQVTAEDARRTASYRDNHRREEVRRQSATLADFLDRLELVVTVRPLAAPELDRAAQLTQRTTQFNLSGVRRTAGEIAALADRGTECLVVDVRDRFGTYGIVGLMLFGARDGALCVDTFLLSCRSTGRGVEHRMLAHLGRLAEERGLAEIRLPYVPTARNVPAADFLEEAGGGWEAYEEGRRVRVLSAGRAAGARHAPDRGAPQRDAPAREAPDRPAPAAGRRAGTRRSWSTAPPRSWRLRTGWSPRCGPGGRTAAGRWWPGPARSPRAHHSKRGCCGAGRNCCRPGRSRCTTTSSHSTGTP</sequence>
<reference evidence="2" key="1">
    <citation type="journal article" date="2022" name="Front. Microbiol.">
        <title>Mirubactin C rescues the lethal effect of cell wall biosynthesis mutations in Bacillus subtilis.</title>
        <authorList>
            <person name="Kepplinger B."/>
            <person name="Wen X."/>
            <person name="Tyler A.R."/>
            <person name="Kim B.Y."/>
            <person name="Brown J."/>
            <person name="Banks P."/>
            <person name="Dashti Y."/>
            <person name="Mackenzie E.S."/>
            <person name="Wills C."/>
            <person name="Kawai Y."/>
            <person name="Waldron K.J."/>
            <person name="Allenby N.E.E."/>
            <person name="Wu L.J."/>
            <person name="Hall M.J."/>
            <person name="Errington J."/>
        </authorList>
    </citation>
    <scope>NUCLEOTIDE SEQUENCE</scope>
    <source>
        <strain evidence="2">MDA8-470</strain>
    </source>
</reference>
<gene>
    <name evidence="2" type="ORF">NEH16_32060</name>
</gene>
<evidence type="ECO:0000313" key="2">
    <source>
        <dbReference type="EMBL" id="UZK58099.1"/>
    </source>
</evidence>
<dbReference type="InterPro" id="IPR023214">
    <property type="entry name" value="HAD_sf"/>
</dbReference>
<accession>A0ABY6Q246</accession>
<feature type="region of interest" description="Disordered" evidence="1">
    <location>
        <begin position="526"/>
        <end position="638"/>
    </location>
</feature>
<organism evidence="2 3">
    <name type="scientific">Streptomyces drozdowiczii</name>
    <dbReference type="NCBI Taxonomy" id="202862"/>
    <lineage>
        <taxon>Bacteria</taxon>
        <taxon>Bacillati</taxon>
        <taxon>Actinomycetota</taxon>
        <taxon>Actinomycetes</taxon>
        <taxon>Kitasatosporales</taxon>
        <taxon>Streptomycetaceae</taxon>
        <taxon>Streptomyces</taxon>
    </lineage>
</organism>
<dbReference type="NCBIfam" id="TIGR01681">
    <property type="entry name" value="HAD-SF-IIIC"/>
    <property type="match status" value="1"/>
</dbReference>
<dbReference type="RefSeq" id="WP_265546638.1">
    <property type="nucleotide sequence ID" value="NZ_CP098740.1"/>
</dbReference>
<evidence type="ECO:0000313" key="3">
    <source>
        <dbReference type="Proteomes" id="UP001164963"/>
    </source>
</evidence>
<dbReference type="NCBIfam" id="TIGR01686">
    <property type="entry name" value="FkbH"/>
    <property type="match status" value="1"/>
</dbReference>
<evidence type="ECO:0000256" key="1">
    <source>
        <dbReference type="SAM" id="MobiDB-lite"/>
    </source>
</evidence>
<proteinExistence type="predicted"/>
<dbReference type="EMBL" id="CP098740">
    <property type="protein sequence ID" value="UZK58099.1"/>
    <property type="molecule type" value="Genomic_DNA"/>
</dbReference>
<dbReference type="Gene3D" id="3.40.50.1110">
    <property type="entry name" value="SGNH hydrolase"/>
    <property type="match status" value="1"/>
</dbReference>